<evidence type="ECO:0000256" key="1">
    <source>
        <dbReference type="SAM" id="MobiDB-lite"/>
    </source>
</evidence>
<keyword evidence="4" id="KW-1185">Reference proteome</keyword>
<dbReference type="OrthoDB" id="9797755at2"/>
<proteinExistence type="predicted"/>
<dbReference type="SUPFAM" id="SSF53474">
    <property type="entry name" value="alpha/beta-Hydrolases"/>
    <property type="match status" value="1"/>
</dbReference>
<feature type="compositionally biased region" description="Acidic residues" evidence="1">
    <location>
        <begin position="80"/>
        <end position="89"/>
    </location>
</feature>
<dbReference type="Gene3D" id="3.40.50.1820">
    <property type="entry name" value="alpha/beta hydrolase"/>
    <property type="match status" value="1"/>
</dbReference>
<dbReference type="InterPro" id="IPR010297">
    <property type="entry name" value="DUF900_hydrolase"/>
</dbReference>
<gene>
    <name evidence="3" type="ORF">SAMN04488105_11377</name>
</gene>
<dbReference type="STRING" id="282683.SAMN04488105_11377"/>
<feature type="compositionally biased region" description="Basic and acidic residues" evidence="1">
    <location>
        <begin position="33"/>
        <end position="47"/>
    </location>
</feature>
<sequence length="442" mass="48137">MTESDFIWILILVLTAAALTLYLRSGHRTPARRGGDGRTHEAPEDARPSGPPEVWVADLQSSLPPMPRITSRRGSRAAEAELDGDDEGDAPAPAKDVRTTRYWVQRVFFGTDRAVEAMDEHGADFGNRRAGRLTLGHTDITIPREAHREGRIERPTEYGFFSVTLRRKACDPEHHFTVLKTEILSEPAFMAMASHVAEGAERFAHTAFVFIHGFNTTFADATFRAAQLAHDLGFDGPAFAYSWPSDGETQDYASDLESARNAGGFMDRFLELVFETPGVEKVHVIAHSMGNAALEALLTRAGTRLGQRGQAIGQLVLAAPDLDAGSFETMAGHFTAAAKGITLYACASDRALLASQQGRDTYRRLGDVGPDGPVVVQGIDSIDVTPVGSDLFSLNRNAYAQDRGLLDDLGALFSTGQRPPGRRLSKLTEVAGPRGIYWRMAR</sequence>
<dbReference type="Pfam" id="PF05990">
    <property type="entry name" value="DUF900"/>
    <property type="match status" value="1"/>
</dbReference>
<reference evidence="4" key="1">
    <citation type="submission" date="2016-10" db="EMBL/GenBank/DDBJ databases">
        <authorList>
            <person name="Varghese N."/>
            <person name="Submissions S."/>
        </authorList>
    </citation>
    <scope>NUCLEOTIDE SEQUENCE [LARGE SCALE GENOMIC DNA]</scope>
    <source>
        <strain evidence="4">DSM 10146</strain>
    </source>
</reference>
<dbReference type="PANTHER" id="PTHR36513:SF1">
    <property type="entry name" value="TRANSMEMBRANE PROTEIN"/>
    <property type="match status" value="1"/>
</dbReference>
<dbReference type="RefSeq" id="WP_089962109.1">
    <property type="nucleotide sequence ID" value="NZ_FNAV01000013.1"/>
</dbReference>
<evidence type="ECO:0000313" key="4">
    <source>
        <dbReference type="Proteomes" id="UP000198994"/>
    </source>
</evidence>
<organism evidence="3 4">
    <name type="scientific">Salipiger thiooxidans</name>
    <dbReference type="NCBI Taxonomy" id="282683"/>
    <lineage>
        <taxon>Bacteria</taxon>
        <taxon>Pseudomonadati</taxon>
        <taxon>Pseudomonadota</taxon>
        <taxon>Alphaproteobacteria</taxon>
        <taxon>Rhodobacterales</taxon>
        <taxon>Roseobacteraceae</taxon>
        <taxon>Salipiger</taxon>
    </lineage>
</organism>
<dbReference type="Proteomes" id="UP000198994">
    <property type="component" value="Unassembled WGS sequence"/>
</dbReference>
<feature type="region of interest" description="Disordered" evidence="1">
    <location>
        <begin position="27"/>
        <end position="96"/>
    </location>
</feature>
<keyword evidence="2" id="KW-1133">Transmembrane helix</keyword>
<name>A0A1G7INY4_9RHOB</name>
<keyword evidence="2" id="KW-0472">Membrane</keyword>
<keyword evidence="2" id="KW-0812">Transmembrane</keyword>
<dbReference type="AlphaFoldDB" id="A0A1G7INY4"/>
<dbReference type="InterPro" id="IPR029058">
    <property type="entry name" value="AB_hydrolase_fold"/>
</dbReference>
<accession>A0A1G7INY4</accession>
<dbReference type="PANTHER" id="PTHR36513">
    <property type="entry name" value="ABC TRANSMEMBRANE TYPE-1 DOMAIN-CONTAINING PROTEIN"/>
    <property type="match status" value="1"/>
</dbReference>
<dbReference type="EMBL" id="FNAV01000013">
    <property type="protein sequence ID" value="SDF14325.1"/>
    <property type="molecule type" value="Genomic_DNA"/>
</dbReference>
<evidence type="ECO:0000313" key="3">
    <source>
        <dbReference type="EMBL" id="SDF14325.1"/>
    </source>
</evidence>
<feature type="transmembrane region" description="Helical" evidence="2">
    <location>
        <begin position="6"/>
        <end position="23"/>
    </location>
</feature>
<evidence type="ECO:0000256" key="2">
    <source>
        <dbReference type="SAM" id="Phobius"/>
    </source>
</evidence>
<protein>
    <submittedName>
        <fullName evidence="3">Esterase/lipase superfamily enzyme</fullName>
    </submittedName>
</protein>